<dbReference type="SUPFAM" id="SSF52172">
    <property type="entry name" value="CheY-like"/>
    <property type="match status" value="1"/>
</dbReference>
<dbReference type="PANTHER" id="PTHR43228:SF1">
    <property type="entry name" value="TWO-COMPONENT RESPONSE REGULATOR ARR22"/>
    <property type="match status" value="1"/>
</dbReference>
<feature type="domain" description="Response regulatory" evidence="2">
    <location>
        <begin position="3"/>
        <end position="120"/>
    </location>
</feature>
<evidence type="ECO:0000313" key="3">
    <source>
        <dbReference type="EMBL" id="PSW23508.1"/>
    </source>
</evidence>
<dbReference type="InterPro" id="IPR052048">
    <property type="entry name" value="ST_Response_Regulator"/>
</dbReference>
<dbReference type="PANTHER" id="PTHR43228">
    <property type="entry name" value="TWO-COMPONENT RESPONSE REGULATOR"/>
    <property type="match status" value="1"/>
</dbReference>
<dbReference type="OrthoDB" id="5824387at2"/>
<accession>A0A0J8VD64</accession>
<comment type="caution">
    <text evidence="3">The sequence shown here is derived from an EMBL/GenBank/DDBJ whole genome shotgun (WGS) entry which is preliminary data.</text>
</comment>
<sequence>MKRFMIIEDNKMMAQILTQLLRKCAKPQSIIHAVSPQAAVNGLINNTVDCVFLDLNLEKPLDGIPVLQFIKKQHPHLPVVIVSGDSEMDTVKQVISLKPADYIVKPLSIQKLERCLSKVLPVPNPS</sequence>
<dbReference type="STRING" id="680026.AB733_08455"/>
<dbReference type="InterPro" id="IPR011006">
    <property type="entry name" value="CheY-like_superfamily"/>
</dbReference>
<dbReference type="AlphaFoldDB" id="A0A0J8VD64"/>
<feature type="modified residue" description="4-aspartylphosphate" evidence="1">
    <location>
        <position position="54"/>
    </location>
</feature>
<protein>
    <submittedName>
        <fullName evidence="3">Response regulator</fullName>
    </submittedName>
</protein>
<dbReference type="PROSITE" id="PS50110">
    <property type="entry name" value="RESPONSE_REGULATORY"/>
    <property type="match status" value="1"/>
</dbReference>
<dbReference type="RefSeq" id="WP_048898364.1">
    <property type="nucleotide sequence ID" value="NZ_AP024852.1"/>
</dbReference>
<dbReference type="SMART" id="SM00448">
    <property type="entry name" value="REC"/>
    <property type="match status" value="1"/>
</dbReference>
<evidence type="ECO:0000259" key="2">
    <source>
        <dbReference type="PROSITE" id="PS50110"/>
    </source>
</evidence>
<reference evidence="3 4" key="1">
    <citation type="submission" date="2018-01" db="EMBL/GenBank/DDBJ databases">
        <title>Whole genome sequencing of Histamine producing bacteria.</title>
        <authorList>
            <person name="Butler K."/>
        </authorList>
    </citation>
    <scope>NUCLEOTIDE SEQUENCE [LARGE SCALE GENOMIC DNA]</scope>
    <source>
        <strain evidence="3 4">DSM 24669</strain>
    </source>
</reference>
<dbReference type="GO" id="GO:0000160">
    <property type="term" value="P:phosphorelay signal transduction system"/>
    <property type="evidence" value="ECO:0007669"/>
    <property type="project" value="InterPro"/>
</dbReference>
<proteinExistence type="predicted"/>
<evidence type="ECO:0000313" key="4">
    <source>
        <dbReference type="Proteomes" id="UP000240481"/>
    </source>
</evidence>
<dbReference type="Gene3D" id="3.40.50.2300">
    <property type="match status" value="1"/>
</dbReference>
<dbReference type="InterPro" id="IPR001789">
    <property type="entry name" value="Sig_transdc_resp-reg_receiver"/>
</dbReference>
<keyword evidence="4" id="KW-1185">Reference proteome</keyword>
<dbReference type="Pfam" id="PF00072">
    <property type="entry name" value="Response_reg"/>
    <property type="match status" value="1"/>
</dbReference>
<name>A0A0J8VD64_9GAMM</name>
<evidence type="ECO:0000256" key="1">
    <source>
        <dbReference type="PROSITE-ProRule" id="PRU00169"/>
    </source>
</evidence>
<keyword evidence="1" id="KW-0597">Phosphoprotein</keyword>
<dbReference type="Proteomes" id="UP000240481">
    <property type="component" value="Unassembled WGS sequence"/>
</dbReference>
<organism evidence="3 4">
    <name type="scientific">Photobacterium swingsii</name>
    <dbReference type="NCBI Taxonomy" id="680026"/>
    <lineage>
        <taxon>Bacteria</taxon>
        <taxon>Pseudomonadati</taxon>
        <taxon>Pseudomonadota</taxon>
        <taxon>Gammaproteobacteria</taxon>
        <taxon>Vibrionales</taxon>
        <taxon>Vibrionaceae</taxon>
        <taxon>Photobacterium</taxon>
    </lineage>
</organism>
<gene>
    <name evidence="3" type="ORF">C9I94_15405</name>
</gene>
<dbReference type="CDD" id="cd00156">
    <property type="entry name" value="REC"/>
    <property type="match status" value="1"/>
</dbReference>
<dbReference type="EMBL" id="PYLZ01000008">
    <property type="protein sequence ID" value="PSW23508.1"/>
    <property type="molecule type" value="Genomic_DNA"/>
</dbReference>